<accession>A0AAN2PH81</accession>
<name>A0AAN2PH81_9BACI</name>
<dbReference type="Proteomes" id="UP000182110">
    <property type="component" value="Unassembled WGS sequence"/>
</dbReference>
<organism evidence="1 2">
    <name type="scientific">Peribacillus simplex</name>
    <dbReference type="NCBI Taxonomy" id="1478"/>
    <lineage>
        <taxon>Bacteria</taxon>
        <taxon>Bacillati</taxon>
        <taxon>Bacillota</taxon>
        <taxon>Bacilli</taxon>
        <taxon>Bacillales</taxon>
        <taxon>Bacillaceae</taxon>
        <taxon>Peribacillus</taxon>
    </lineage>
</organism>
<evidence type="ECO:0000313" key="1">
    <source>
        <dbReference type="EMBL" id="CEG32114.1"/>
    </source>
</evidence>
<dbReference type="EMBL" id="CCXW01000001">
    <property type="protein sequence ID" value="CEG32114.1"/>
    <property type="molecule type" value="Genomic_DNA"/>
</dbReference>
<dbReference type="RefSeq" id="WP_048685996.1">
    <property type="nucleotide sequence ID" value="NZ_CCXW01000001.1"/>
</dbReference>
<evidence type="ECO:0000313" key="2">
    <source>
        <dbReference type="Proteomes" id="UP000182110"/>
    </source>
</evidence>
<comment type="caution">
    <text evidence="1">The sequence shown here is derived from an EMBL/GenBank/DDBJ whole genome shotgun (WGS) entry which is preliminary data.</text>
</comment>
<reference evidence="1 2" key="1">
    <citation type="journal article" date="2014" name="Genome Announc.">
        <title>Genome Sequence of Bacillus simplex Strain P558, Isolated from a Human Fecal Sample.</title>
        <authorList>
            <person name="Croce O."/>
            <person name="Hugon P."/>
            <person name="Lagier J.C."/>
            <person name="Bibi F."/>
            <person name="Robert C."/>
            <person name="Azhar E.I."/>
            <person name="Raoult D."/>
            <person name="Fournier P.E."/>
        </authorList>
    </citation>
    <scope>NUCLEOTIDE SEQUENCE [LARGE SCALE GENOMIC DNA]</scope>
    <source>
        <strain evidence="1 2">P558</strain>
    </source>
</reference>
<keyword evidence="2" id="KW-1185">Reference proteome</keyword>
<protein>
    <submittedName>
        <fullName evidence="1">Uncharacterized protein</fullName>
    </submittedName>
</protein>
<dbReference type="AlphaFoldDB" id="A0AAN2PH81"/>
<sequence length="74" mass="8416">MQQKIHVTEKGLEELNGLDYEKYGINKGYALIYGQTFPLNQKSYELTIGAVDGKEALLAVQQRWKPVLGSDDHY</sequence>
<proteinExistence type="predicted"/>
<gene>
    <name evidence="1" type="ORF">BN1180_02271</name>
</gene>